<dbReference type="EMBL" id="FQVE01000006">
    <property type="protein sequence ID" value="SHG49911.1"/>
    <property type="molecule type" value="Genomic_DNA"/>
</dbReference>
<dbReference type="RefSeq" id="WP_073175268.1">
    <property type="nucleotide sequence ID" value="NZ_FQVE01000006.1"/>
</dbReference>
<evidence type="ECO:0000313" key="2">
    <source>
        <dbReference type="Proteomes" id="UP000184108"/>
    </source>
</evidence>
<sequence length="248" mass="29075">MKIFYVLLICLSLMCTGQSEIQSPHIIFDENIACEKLEKTNDINLFYLSKVQYLERIQSPIKLNYIDHDRQNPLLNNNYKRPSDTLHKQYKDDYKNLKILVDITQTTPLTKIFEDLTKITMEEVNIQVDRMNEGKQPTREIPTVTTYYDGFPVTVYNAEDKDIIVGFGNHIPLELEALDRDNSWKTIYGARKYVCGVGIQYIMLKPKQMAVVFEPRLSGNFKTKFRYRLKNIVSNEFEGNINDSYFKN</sequence>
<dbReference type="AlphaFoldDB" id="A0A1M5KB16"/>
<protein>
    <submittedName>
        <fullName evidence="1">Uncharacterized protein</fullName>
    </submittedName>
</protein>
<organism evidence="1 2">
    <name type="scientific">Chryseobacterium vrystaatense</name>
    <dbReference type="NCBI Taxonomy" id="307480"/>
    <lineage>
        <taxon>Bacteria</taxon>
        <taxon>Pseudomonadati</taxon>
        <taxon>Bacteroidota</taxon>
        <taxon>Flavobacteriia</taxon>
        <taxon>Flavobacteriales</taxon>
        <taxon>Weeksellaceae</taxon>
        <taxon>Chryseobacterium group</taxon>
        <taxon>Chryseobacterium</taxon>
    </lineage>
</organism>
<accession>A0A1M5KB16</accession>
<gene>
    <name evidence="1" type="ORF">SAMN02787073_4315</name>
</gene>
<proteinExistence type="predicted"/>
<reference evidence="2" key="1">
    <citation type="submission" date="2016-11" db="EMBL/GenBank/DDBJ databases">
        <authorList>
            <person name="Varghese N."/>
            <person name="Submissions S."/>
        </authorList>
    </citation>
    <scope>NUCLEOTIDE SEQUENCE [LARGE SCALE GENOMIC DNA]</scope>
    <source>
        <strain evidence="2">YR203</strain>
    </source>
</reference>
<dbReference type="Proteomes" id="UP000184108">
    <property type="component" value="Unassembled WGS sequence"/>
</dbReference>
<evidence type="ECO:0000313" key="1">
    <source>
        <dbReference type="EMBL" id="SHG49911.1"/>
    </source>
</evidence>
<name>A0A1M5KB16_9FLAO</name>